<dbReference type="SUPFAM" id="SSF48403">
    <property type="entry name" value="Ankyrin repeat"/>
    <property type="match status" value="1"/>
</dbReference>
<dbReference type="InterPro" id="IPR002110">
    <property type="entry name" value="Ankyrin_rpt"/>
</dbReference>
<protein>
    <submittedName>
        <fullName evidence="5">Ankyrin protein</fullName>
    </submittedName>
</protein>
<evidence type="ECO:0000256" key="1">
    <source>
        <dbReference type="ARBA" id="ARBA00022737"/>
    </source>
</evidence>
<dbReference type="AlphaFoldDB" id="A0A545URD4"/>
<dbReference type="InterPro" id="IPR027417">
    <property type="entry name" value="P-loop_NTPase"/>
</dbReference>
<feature type="compositionally biased region" description="Polar residues" evidence="3">
    <location>
        <begin position="52"/>
        <end position="62"/>
    </location>
</feature>
<name>A0A545URD4_9HYPO</name>
<dbReference type="PROSITE" id="PS50088">
    <property type="entry name" value="ANK_REPEAT"/>
    <property type="match status" value="2"/>
</dbReference>
<evidence type="ECO:0000256" key="3">
    <source>
        <dbReference type="SAM" id="MobiDB-lite"/>
    </source>
</evidence>
<proteinExistence type="predicted"/>
<feature type="compositionally biased region" description="Polar residues" evidence="3">
    <location>
        <begin position="28"/>
        <end position="42"/>
    </location>
</feature>
<dbReference type="PANTHER" id="PTHR10039:SF16">
    <property type="entry name" value="GPI INOSITOL-DEACYLASE"/>
    <property type="match status" value="1"/>
</dbReference>
<evidence type="ECO:0000259" key="4">
    <source>
        <dbReference type="Pfam" id="PF24883"/>
    </source>
</evidence>
<accession>A0A545URD4</accession>
<keyword evidence="1" id="KW-0677">Repeat</keyword>
<feature type="repeat" description="ANK" evidence="2">
    <location>
        <begin position="1007"/>
        <end position="1036"/>
    </location>
</feature>
<dbReference type="Gene3D" id="3.40.50.300">
    <property type="entry name" value="P-loop containing nucleotide triphosphate hydrolases"/>
    <property type="match status" value="1"/>
</dbReference>
<keyword evidence="6" id="KW-1185">Reference proteome</keyword>
<dbReference type="PROSITE" id="PS50297">
    <property type="entry name" value="ANK_REP_REGION"/>
    <property type="match status" value="2"/>
</dbReference>
<keyword evidence="2" id="KW-0040">ANK repeat</keyword>
<feature type="domain" description="Nephrocystin 3-like N-terminal" evidence="4">
    <location>
        <begin position="380"/>
        <end position="555"/>
    </location>
</feature>
<evidence type="ECO:0000256" key="2">
    <source>
        <dbReference type="PROSITE-ProRule" id="PRU00023"/>
    </source>
</evidence>
<dbReference type="Pfam" id="PF24883">
    <property type="entry name" value="NPHP3_N"/>
    <property type="match status" value="1"/>
</dbReference>
<feature type="compositionally biased region" description="Polar residues" evidence="3">
    <location>
        <begin position="70"/>
        <end position="85"/>
    </location>
</feature>
<feature type="region of interest" description="Disordered" evidence="3">
    <location>
        <begin position="22"/>
        <end position="103"/>
    </location>
</feature>
<dbReference type="InterPro" id="IPR036770">
    <property type="entry name" value="Ankyrin_rpt-contain_sf"/>
</dbReference>
<dbReference type="OrthoDB" id="4870739at2759"/>
<dbReference type="PANTHER" id="PTHR10039">
    <property type="entry name" value="AMELOGENIN"/>
    <property type="match status" value="1"/>
</dbReference>
<gene>
    <name evidence="5" type="ORF">IF1G_09091</name>
</gene>
<feature type="repeat" description="ANK" evidence="2">
    <location>
        <begin position="928"/>
        <end position="960"/>
    </location>
</feature>
<dbReference type="SMART" id="SM00248">
    <property type="entry name" value="ANK"/>
    <property type="match status" value="7"/>
</dbReference>
<dbReference type="InterPro" id="IPR056884">
    <property type="entry name" value="NPHP3-like_N"/>
</dbReference>
<evidence type="ECO:0000313" key="6">
    <source>
        <dbReference type="Proteomes" id="UP000315783"/>
    </source>
</evidence>
<reference evidence="5 6" key="1">
    <citation type="journal article" date="2019" name="Appl. Microbiol. Biotechnol.">
        <title>Genome sequence of Isaria javanica and comparative genome analysis insights into family S53 peptidase evolution in fungal entomopathogens.</title>
        <authorList>
            <person name="Lin R."/>
            <person name="Zhang X."/>
            <person name="Xin B."/>
            <person name="Zou M."/>
            <person name="Gao Y."/>
            <person name="Qin F."/>
            <person name="Hu Q."/>
            <person name="Xie B."/>
            <person name="Cheng X."/>
        </authorList>
    </citation>
    <scope>NUCLEOTIDE SEQUENCE [LARGE SCALE GENOMIC DNA]</scope>
    <source>
        <strain evidence="5 6">IJ1G</strain>
    </source>
</reference>
<dbReference type="STRING" id="43265.A0A545URD4"/>
<dbReference type="Gene3D" id="1.25.40.20">
    <property type="entry name" value="Ankyrin repeat-containing domain"/>
    <property type="match status" value="1"/>
</dbReference>
<dbReference type="Proteomes" id="UP000315783">
    <property type="component" value="Unassembled WGS sequence"/>
</dbReference>
<comment type="caution">
    <text evidence="5">The sequence shown here is derived from an EMBL/GenBank/DDBJ whole genome shotgun (WGS) entry which is preliminary data.</text>
</comment>
<organism evidence="5 6">
    <name type="scientific">Cordyceps javanica</name>
    <dbReference type="NCBI Taxonomy" id="43265"/>
    <lineage>
        <taxon>Eukaryota</taxon>
        <taxon>Fungi</taxon>
        <taxon>Dikarya</taxon>
        <taxon>Ascomycota</taxon>
        <taxon>Pezizomycotina</taxon>
        <taxon>Sordariomycetes</taxon>
        <taxon>Hypocreomycetidae</taxon>
        <taxon>Hypocreales</taxon>
        <taxon>Cordycipitaceae</taxon>
        <taxon>Cordyceps</taxon>
    </lineage>
</organism>
<evidence type="ECO:0000313" key="5">
    <source>
        <dbReference type="EMBL" id="TQV92019.1"/>
    </source>
</evidence>
<dbReference type="Pfam" id="PF12796">
    <property type="entry name" value="Ank_2"/>
    <property type="match status" value="3"/>
</dbReference>
<dbReference type="EMBL" id="SPUK01000016">
    <property type="protein sequence ID" value="TQV92019.1"/>
    <property type="molecule type" value="Genomic_DNA"/>
</dbReference>
<sequence length="1239" mass="138270">MAGPGQSDAGCLSILASCFEKPRKGRSQTRNSSNRAGTTAPSASIAIRSSLRGRTSHGSHALSSRDAETLASSSSAGLQTPSSHAAGQDPISPRADKHNSAVCNSPGEKLSLWQEACNLVDPKTRTWIDSIPSNAIADDPVKELVDIVRRAEEKHMKESPKLTVGDRDILWRDYANRVVSVVTAIGDVAIAFSPAPSTAVWSAVKALLQANVTQCEDLVAIMGCADRVLCCVRRGRVYEEVYICDSPESTDSEHLRQVIIEAYKGCLDFLFFVKENLRKKNLSRFLLALVDPGQGEKRVAKVKALEEDMRHAALACDARAGSEHRKLLLSLEAPLKRVDDGVAAVLTRLETHDRMRAMNYISNVPVGAHHNEKIENRTKGTCEWLTRHSEFRKWEDAACSSIFWLQGDIGTGKSFLSSKVIGRYMIRDQATQTQYGDGDEGFAFFYCDRGDPTRRNFRSIMRSYIRQLSEIPRRTERIHESAYALYKKREQIQNDIDIKDCEIALAQMIDSYPKTTIVLDALDECEQESSQQLAELFKRLLQTSIRPLKVFIASRPQSDIEDCFSSFESPRMLIRISTKDNLADIEKFVTEAVDNSPMNWKRITPETKKLVCDTLVNTSDGMFRWAYLQLEQLKQLNMNSDIMERLGKLPPTLSTLYDEIYGQCSEGHERVLLQRAIRWVLCARDPMKTSTLLAAIRAETLQADGENSLSTSDINEDTLKIISRNLIVVDSKLEVWKFPHASVAEHFEAKGDCCSNLPPDLLSLNDQEAIQSWMRKENEEPDNYLNPRHPFQRYIQRNWLHHIHHLSDQDCGTDVAQALKGLLGATPQTFSTAYPMLFKYFYASGMLFDTFLLLAHGFELEMVKPGITFVFAIVTMGLHRSLRGWWDMDLDPTLLPDLLIRAIFSRHTDLARDIICRGCDLNRDVEQQEHSALGMSIYCGNIEITRLLLDKGADPNRPHKHTFLCQAALMKRFEHVQLLLEAGADHSKNCSNMPGGQGERYECYFGSALVTAAYHGQIDILRALVDRGADVNPTIRAGRFGSPLAAAVTMHRIDCARFLLEQGAKVNMEMRFGVFGSALAAAAASRERDLGCLKLLVEHGADPTSKPKFGVLGSPLAAAAFGDWVEGARFLIDHGAAVNDHLEFGQYGSALAAAVMHSRGSMVKFLIEEQNADPGQLAVFGPRAPQTLELAEYWAAGTRGSQAVREYLIRDCHVDAGFLLWLGISPERMPPGYKALRYS</sequence>
<dbReference type="SUPFAM" id="SSF52540">
    <property type="entry name" value="P-loop containing nucleoside triphosphate hydrolases"/>
    <property type="match status" value="1"/>
</dbReference>